<feature type="active site" description="Charge relay system" evidence="5">
    <location>
        <position position="366"/>
    </location>
</feature>
<comment type="similarity">
    <text evidence="1 5">Belongs to the peptidase S8 family.</text>
</comment>
<evidence type="ECO:0000256" key="4">
    <source>
        <dbReference type="ARBA" id="ARBA00022825"/>
    </source>
</evidence>
<gene>
    <name evidence="9" type="ORF">RDB_LOCUS124170</name>
</gene>
<evidence type="ECO:0000259" key="8">
    <source>
        <dbReference type="Pfam" id="PF05922"/>
    </source>
</evidence>
<dbReference type="AlphaFoldDB" id="A0A8H3DH39"/>
<evidence type="ECO:0000256" key="3">
    <source>
        <dbReference type="ARBA" id="ARBA00022801"/>
    </source>
</evidence>
<dbReference type="PANTHER" id="PTHR43806:SF58">
    <property type="entry name" value="ALKALINE PROTEASE 1-RELATED"/>
    <property type="match status" value="1"/>
</dbReference>
<dbReference type="SUPFAM" id="SSF54897">
    <property type="entry name" value="Protease propeptides/inhibitors"/>
    <property type="match status" value="1"/>
</dbReference>
<sequence length="417" mass="42972">MRAVFVTTAALAAVLSAFAAPTSNVPVSKYAGPVKTNSYIIKLKDGVSKDAHVNKLIAAFTAGGKVQYKYGQVFNGYAANLQGKDLDFVRQSSEVEYILEDGIMTIDYEQGDETTAFVAREAPAVEGLEKRANGAGVDVYGIDTVSNRQLVLICINIDDGIGYLHRSLELRWTCPLGCYFRWRTMPTRTATATEPVSIYFPQKSNLDLHLHYPDTAGTAAGASYGVATSANIIAVKVLSDSGSGTNSDVIAGINWAATQARSSGRPSVANLSLGGGASTAVDSAVSNAVAGGLHFAIAAGNSNVDAGSTSPARVAVANTVGAVDSSNRKASFSNYGSVLDVWAPGVNILSAWIGGTTRTNTISGTSMASPRVAGYIAVRIGNSGGTPAAVSSALKSSARAVVTGAPSGTTNLLAQPF</sequence>
<name>A0A8H3DH39_9AGAM</name>
<dbReference type="InterPro" id="IPR034193">
    <property type="entry name" value="PCSK9_ProteinaseK-like"/>
</dbReference>
<dbReference type="GO" id="GO:0004252">
    <property type="term" value="F:serine-type endopeptidase activity"/>
    <property type="evidence" value="ECO:0007669"/>
    <property type="project" value="UniProtKB-UniRule"/>
</dbReference>
<evidence type="ECO:0000256" key="5">
    <source>
        <dbReference type="PROSITE-ProRule" id="PRU01240"/>
    </source>
</evidence>
<dbReference type="Pfam" id="PF05922">
    <property type="entry name" value="Inhibitor_I9"/>
    <property type="match status" value="1"/>
</dbReference>
<feature type="signal peptide" evidence="6">
    <location>
        <begin position="1"/>
        <end position="19"/>
    </location>
</feature>
<dbReference type="InterPro" id="IPR010259">
    <property type="entry name" value="S8pro/Inhibitor_I9"/>
</dbReference>
<keyword evidence="4 5" id="KW-0720">Serine protease</keyword>
<comment type="caution">
    <text evidence="9">The sequence shown here is derived from an EMBL/GenBank/DDBJ whole genome shotgun (WGS) entry which is preliminary data.</text>
</comment>
<organism evidence="9 10">
    <name type="scientific">Rhizoctonia solani</name>
    <dbReference type="NCBI Taxonomy" id="456999"/>
    <lineage>
        <taxon>Eukaryota</taxon>
        <taxon>Fungi</taxon>
        <taxon>Dikarya</taxon>
        <taxon>Basidiomycota</taxon>
        <taxon>Agaricomycotina</taxon>
        <taxon>Agaricomycetes</taxon>
        <taxon>Cantharellales</taxon>
        <taxon>Ceratobasidiaceae</taxon>
        <taxon>Rhizoctonia</taxon>
    </lineage>
</organism>
<evidence type="ECO:0000313" key="9">
    <source>
        <dbReference type="EMBL" id="CAE6526155.1"/>
    </source>
</evidence>
<dbReference type="CDD" id="cd04077">
    <property type="entry name" value="Peptidases_S8_PCSK9_ProteinaseK_like"/>
    <property type="match status" value="1"/>
</dbReference>
<feature type="domain" description="Inhibitor I9" evidence="8">
    <location>
        <begin position="38"/>
        <end position="106"/>
    </location>
</feature>
<dbReference type="EMBL" id="CAJMWZ010006675">
    <property type="protein sequence ID" value="CAE6526155.1"/>
    <property type="molecule type" value="Genomic_DNA"/>
</dbReference>
<feature type="domain" description="Peptidase S8/S53" evidence="7">
    <location>
        <begin position="207"/>
        <end position="401"/>
    </location>
</feature>
<dbReference type="InterPro" id="IPR037045">
    <property type="entry name" value="S8pro/Inhibitor_I9_sf"/>
</dbReference>
<proteinExistence type="inferred from homology"/>
<evidence type="ECO:0000259" key="7">
    <source>
        <dbReference type="Pfam" id="PF00082"/>
    </source>
</evidence>
<dbReference type="Gene3D" id="3.40.50.200">
    <property type="entry name" value="Peptidase S8/S53 domain"/>
    <property type="match status" value="1"/>
</dbReference>
<evidence type="ECO:0000256" key="6">
    <source>
        <dbReference type="SAM" id="SignalP"/>
    </source>
</evidence>
<dbReference type="InterPro" id="IPR036852">
    <property type="entry name" value="Peptidase_S8/S53_dom_sf"/>
</dbReference>
<dbReference type="Gene3D" id="3.30.70.80">
    <property type="entry name" value="Peptidase S8 propeptide/proteinase inhibitor I9"/>
    <property type="match status" value="1"/>
</dbReference>
<dbReference type="GO" id="GO:0006508">
    <property type="term" value="P:proteolysis"/>
    <property type="evidence" value="ECO:0007669"/>
    <property type="project" value="UniProtKB-KW"/>
</dbReference>
<accession>A0A8H3DH39</accession>
<evidence type="ECO:0000256" key="2">
    <source>
        <dbReference type="ARBA" id="ARBA00022670"/>
    </source>
</evidence>
<evidence type="ECO:0000313" key="10">
    <source>
        <dbReference type="Proteomes" id="UP000663850"/>
    </source>
</evidence>
<dbReference type="PROSITE" id="PS51892">
    <property type="entry name" value="SUBTILASE"/>
    <property type="match status" value="1"/>
</dbReference>
<dbReference type="InterPro" id="IPR000209">
    <property type="entry name" value="Peptidase_S8/S53_dom"/>
</dbReference>
<dbReference type="Pfam" id="PF00082">
    <property type="entry name" value="Peptidase_S8"/>
    <property type="match status" value="1"/>
</dbReference>
<dbReference type="SUPFAM" id="SSF52743">
    <property type="entry name" value="Subtilisin-like"/>
    <property type="match status" value="1"/>
</dbReference>
<dbReference type="Proteomes" id="UP000663850">
    <property type="component" value="Unassembled WGS sequence"/>
</dbReference>
<dbReference type="PROSITE" id="PS00138">
    <property type="entry name" value="SUBTILASE_SER"/>
    <property type="match status" value="1"/>
</dbReference>
<feature type="active site" description="Charge relay system" evidence="5">
    <location>
        <position position="211"/>
    </location>
</feature>
<evidence type="ECO:0000256" key="1">
    <source>
        <dbReference type="ARBA" id="ARBA00011073"/>
    </source>
</evidence>
<dbReference type="PANTHER" id="PTHR43806">
    <property type="entry name" value="PEPTIDASE S8"/>
    <property type="match status" value="1"/>
</dbReference>
<feature type="chain" id="PRO_5034516538" description="Cuticle-degrading protease" evidence="6">
    <location>
        <begin position="20"/>
        <end position="417"/>
    </location>
</feature>
<feature type="active site" description="Charge relay system" evidence="5">
    <location>
        <position position="158"/>
    </location>
</feature>
<dbReference type="GO" id="GO:0005615">
    <property type="term" value="C:extracellular space"/>
    <property type="evidence" value="ECO:0007669"/>
    <property type="project" value="TreeGrafter"/>
</dbReference>
<dbReference type="InterPro" id="IPR050131">
    <property type="entry name" value="Peptidase_S8_subtilisin-like"/>
</dbReference>
<keyword evidence="2 5" id="KW-0645">Protease</keyword>
<keyword evidence="3 5" id="KW-0378">Hydrolase</keyword>
<reference evidence="9" key="1">
    <citation type="submission" date="2021-01" db="EMBL/GenBank/DDBJ databases">
        <authorList>
            <person name="Kaushik A."/>
        </authorList>
    </citation>
    <scope>NUCLEOTIDE SEQUENCE</scope>
    <source>
        <strain evidence="9">Type strain: AG8-Rh-89/</strain>
    </source>
</reference>
<evidence type="ECO:0008006" key="11">
    <source>
        <dbReference type="Google" id="ProtNLM"/>
    </source>
</evidence>
<dbReference type="InterPro" id="IPR023828">
    <property type="entry name" value="Peptidase_S8_Ser-AS"/>
</dbReference>
<keyword evidence="6" id="KW-0732">Signal</keyword>
<protein>
    <recommendedName>
        <fullName evidence="11">Cuticle-degrading protease</fullName>
    </recommendedName>
</protein>